<evidence type="ECO:0000259" key="2">
    <source>
        <dbReference type="Pfam" id="PF01814"/>
    </source>
</evidence>
<dbReference type="Pfam" id="PF01814">
    <property type="entry name" value="Hemerythrin"/>
    <property type="match status" value="1"/>
</dbReference>
<reference evidence="3 4" key="1">
    <citation type="submission" date="2019-06" db="EMBL/GenBank/DDBJ databases">
        <title>Genomic Encyclopedia of Type Strains, Phase IV (KMG-V): Genome sequencing to study the core and pangenomes of soil and plant-associated prokaryotes.</title>
        <authorList>
            <person name="Whitman W."/>
        </authorList>
    </citation>
    <scope>NUCLEOTIDE SEQUENCE [LARGE SCALE GENOMIC DNA]</scope>
    <source>
        <strain evidence="3 4">BR 11880</strain>
    </source>
</reference>
<proteinExistence type="predicted"/>
<accession>A0A560FGL5</accession>
<dbReference type="Proteomes" id="UP000319859">
    <property type="component" value="Unassembled WGS sequence"/>
</dbReference>
<dbReference type="AlphaFoldDB" id="A0A560FGL5"/>
<dbReference type="PANTHER" id="PTHR35585:SF1">
    <property type="entry name" value="HHE DOMAIN PROTEIN (AFU_ORTHOLOGUE AFUA_4G00730)"/>
    <property type="match status" value="1"/>
</dbReference>
<gene>
    <name evidence="3" type="ORF">FBZ89_106154</name>
</gene>
<evidence type="ECO:0000313" key="4">
    <source>
        <dbReference type="Proteomes" id="UP000319859"/>
    </source>
</evidence>
<dbReference type="PANTHER" id="PTHR35585">
    <property type="entry name" value="HHE DOMAIN PROTEIN (AFU_ORTHOLOGUE AFUA_4G00730)"/>
    <property type="match status" value="1"/>
</dbReference>
<organism evidence="3 4">
    <name type="scientific">Nitrospirillum amazonense</name>
    <dbReference type="NCBI Taxonomy" id="28077"/>
    <lineage>
        <taxon>Bacteria</taxon>
        <taxon>Pseudomonadati</taxon>
        <taxon>Pseudomonadota</taxon>
        <taxon>Alphaproteobacteria</taxon>
        <taxon>Rhodospirillales</taxon>
        <taxon>Azospirillaceae</taxon>
        <taxon>Nitrospirillum</taxon>
    </lineage>
</organism>
<sequence length="182" mass="20841">MATAHKTAAHSSHTKAKTRTKPRRTRRTATRDPLAVSLLKKDHREVEGWFDEYEQLDGDDEKLALFNKIALALKVHTAIEEEIFYPEERGEVEDDMLDEAYVEHDGAKKLIAEIEAMKPGDAFYDAKVKVLGEYIKHHVKEEEQPGGLFSQAKRGDEDLNEMGERLKARKEELMAEWGKAYS</sequence>
<feature type="domain" description="Hemerythrin-like" evidence="2">
    <location>
        <begin position="35"/>
        <end position="144"/>
    </location>
</feature>
<evidence type="ECO:0000313" key="3">
    <source>
        <dbReference type="EMBL" id="TWB20751.1"/>
    </source>
</evidence>
<dbReference type="InterPro" id="IPR012312">
    <property type="entry name" value="Hemerythrin-like"/>
</dbReference>
<feature type="compositionally biased region" description="Low complexity" evidence="1">
    <location>
        <begin position="1"/>
        <end position="11"/>
    </location>
</feature>
<name>A0A560FGL5_9PROT</name>
<evidence type="ECO:0000256" key="1">
    <source>
        <dbReference type="SAM" id="MobiDB-lite"/>
    </source>
</evidence>
<protein>
    <submittedName>
        <fullName evidence="3">Hemerythrin HHE cation binding domain-containing protein</fullName>
    </submittedName>
</protein>
<feature type="region of interest" description="Disordered" evidence="1">
    <location>
        <begin position="1"/>
        <end position="34"/>
    </location>
</feature>
<dbReference type="EMBL" id="VITN01000006">
    <property type="protein sequence ID" value="TWB20751.1"/>
    <property type="molecule type" value="Genomic_DNA"/>
</dbReference>
<comment type="caution">
    <text evidence="3">The sequence shown here is derived from an EMBL/GenBank/DDBJ whole genome shotgun (WGS) entry which is preliminary data.</text>
</comment>
<dbReference type="RefSeq" id="WP_186457318.1">
    <property type="nucleotide sequence ID" value="NZ_VITN01000006.1"/>
</dbReference>
<dbReference type="Gene3D" id="1.20.120.520">
    <property type="entry name" value="nmb1532 protein domain like"/>
    <property type="match status" value="1"/>
</dbReference>
<feature type="compositionally biased region" description="Basic residues" evidence="1">
    <location>
        <begin position="12"/>
        <end position="28"/>
    </location>
</feature>